<keyword evidence="2" id="KW-0067">ATP-binding</keyword>
<feature type="domain" description="Pachytene checkpoint protein 2 C-terminal" evidence="3">
    <location>
        <begin position="141"/>
        <end position="185"/>
    </location>
</feature>
<dbReference type="Pfam" id="PF23242">
    <property type="entry name" value="AAA_lid_TRIP13_C"/>
    <property type="match status" value="1"/>
</dbReference>
<dbReference type="GO" id="GO:0051598">
    <property type="term" value="P:meiotic recombination checkpoint signaling"/>
    <property type="evidence" value="ECO:0007669"/>
    <property type="project" value="TreeGrafter"/>
</dbReference>
<keyword evidence="1" id="KW-0547">Nucleotide-binding</keyword>
<evidence type="ECO:0000256" key="1">
    <source>
        <dbReference type="ARBA" id="ARBA00022741"/>
    </source>
</evidence>
<dbReference type="OrthoDB" id="5925at2759"/>
<dbReference type="AlphaFoldDB" id="S8BYF9"/>
<proteinExistence type="predicted"/>
<evidence type="ECO:0000259" key="3">
    <source>
        <dbReference type="Pfam" id="PF23242"/>
    </source>
</evidence>
<organism evidence="4 5">
    <name type="scientific">Dactylellina haptotyla (strain CBS 200.50)</name>
    <name type="common">Nematode-trapping fungus</name>
    <name type="synonym">Monacrosporium haptotylum</name>
    <dbReference type="NCBI Taxonomy" id="1284197"/>
    <lineage>
        <taxon>Eukaryota</taxon>
        <taxon>Fungi</taxon>
        <taxon>Dikarya</taxon>
        <taxon>Ascomycota</taxon>
        <taxon>Pezizomycotina</taxon>
        <taxon>Orbiliomycetes</taxon>
        <taxon>Orbiliales</taxon>
        <taxon>Orbiliaceae</taxon>
        <taxon>Dactylellina</taxon>
    </lineage>
</organism>
<reference evidence="5" key="2">
    <citation type="submission" date="2013-04" db="EMBL/GenBank/DDBJ databases">
        <title>Genomic mechanisms accounting for the adaptation to parasitism in nematode-trapping fungi.</title>
        <authorList>
            <person name="Ahren D.G."/>
        </authorList>
    </citation>
    <scope>NUCLEOTIDE SEQUENCE [LARGE SCALE GENOMIC DNA]</scope>
    <source>
        <strain evidence="5">CBS 200.50</strain>
    </source>
</reference>
<name>S8BYF9_DACHA</name>
<dbReference type="InterPro" id="IPR058249">
    <property type="entry name" value="Pch2_C"/>
</dbReference>
<comment type="caution">
    <text evidence="4">The sequence shown here is derived from an EMBL/GenBank/DDBJ whole genome shotgun (WGS) entry which is preliminary data.</text>
</comment>
<sequence>MSVTIEVRLRPVFQGSVKGVVPLVRDWVAGNYESLSKGQNIDAGCITGSLLDQVDHIFVSDTSDTGDLKGVHVPTAKISVHPYKYFKSLPRIIRIPMEGETGHCGPTVLVRELPSMALADSWDQLFFQPDIKSPLLRFVTSISAQGLSGRALRRTPLLMHASSTDDGPMNLFEALEAMLQVVENEQASTQLAVKDIIELGTIV</sequence>
<dbReference type="InterPro" id="IPR044539">
    <property type="entry name" value="Pch2-like"/>
</dbReference>
<dbReference type="PANTHER" id="PTHR45991">
    <property type="entry name" value="PACHYTENE CHECKPOINT PROTEIN 2"/>
    <property type="match status" value="1"/>
</dbReference>
<reference evidence="4 5" key="1">
    <citation type="journal article" date="2013" name="PLoS Genet.">
        <title>Genomic mechanisms accounting for the adaptation to parasitism in nematode-trapping fungi.</title>
        <authorList>
            <person name="Meerupati T."/>
            <person name="Andersson K.M."/>
            <person name="Friman E."/>
            <person name="Kumar D."/>
            <person name="Tunlid A."/>
            <person name="Ahren D."/>
        </authorList>
    </citation>
    <scope>NUCLEOTIDE SEQUENCE [LARGE SCALE GENOMIC DNA]</scope>
    <source>
        <strain evidence="4 5">CBS 200.50</strain>
    </source>
</reference>
<evidence type="ECO:0000313" key="4">
    <source>
        <dbReference type="EMBL" id="EPS44523.1"/>
    </source>
</evidence>
<dbReference type="PANTHER" id="PTHR45991:SF1">
    <property type="entry name" value="PACHYTENE CHECKPOINT PROTEIN 2 HOMOLOG"/>
    <property type="match status" value="1"/>
</dbReference>
<dbReference type="EMBL" id="AQGS01000044">
    <property type="protein sequence ID" value="EPS44523.1"/>
    <property type="molecule type" value="Genomic_DNA"/>
</dbReference>
<dbReference type="Proteomes" id="UP000015100">
    <property type="component" value="Unassembled WGS sequence"/>
</dbReference>
<dbReference type="HOGENOM" id="CLU_1348876_0_0_1"/>
<dbReference type="GO" id="GO:0005694">
    <property type="term" value="C:chromosome"/>
    <property type="evidence" value="ECO:0007669"/>
    <property type="project" value="TreeGrafter"/>
</dbReference>
<dbReference type="GO" id="GO:0005524">
    <property type="term" value="F:ATP binding"/>
    <property type="evidence" value="ECO:0007669"/>
    <property type="project" value="UniProtKB-KW"/>
</dbReference>
<evidence type="ECO:0000313" key="5">
    <source>
        <dbReference type="Proteomes" id="UP000015100"/>
    </source>
</evidence>
<keyword evidence="5" id="KW-1185">Reference proteome</keyword>
<evidence type="ECO:0000256" key="2">
    <source>
        <dbReference type="ARBA" id="ARBA00022840"/>
    </source>
</evidence>
<gene>
    <name evidence="4" type="ORF">H072_1481</name>
</gene>
<dbReference type="GO" id="GO:0007131">
    <property type="term" value="P:reciprocal meiotic recombination"/>
    <property type="evidence" value="ECO:0007669"/>
    <property type="project" value="TreeGrafter"/>
</dbReference>
<dbReference type="GO" id="GO:0005634">
    <property type="term" value="C:nucleus"/>
    <property type="evidence" value="ECO:0007669"/>
    <property type="project" value="TreeGrafter"/>
</dbReference>
<accession>S8BYF9</accession>
<protein>
    <recommendedName>
        <fullName evidence="3">Pachytene checkpoint protein 2 C-terminal domain-containing protein</fullName>
    </recommendedName>
</protein>